<feature type="region of interest" description="Disordered" evidence="1">
    <location>
        <begin position="212"/>
        <end position="240"/>
    </location>
</feature>
<dbReference type="AlphaFoldDB" id="A0A6P6RGU7"/>
<evidence type="ECO:0000313" key="3">
    <source>
        <dbReference type="RefSeq" id="XP_026144646.1"/>
    </source>
</evidence>
<evidence type="ECO:0000256" key="1">
    <source>
        <dbReference type="SAM" id="MobiDB-lite"/>
    </source>
</evidence>
<dbReference type="KEGG" id="caua:113119405"/>
<organism evidence="2 3">
    <name type="scientific">Carassius auratus</name>
    <name type="common">Goldfish</name>
    <dbReference type="NCBI Taxonomy" id="7957"/>
    <lineage>
        <taxon>Eukaryota</taxon>
        <taxon>Metazoa</taxon>
        <taxon>Chordata</taxon>
        <taxon>Craniata</taxon>
        <taxon>Vertebrata</taxon>
        <taxon>Euteleostomi</taxon>
        <taxon>Actinopterygii</taxon>
        <taxon>Neopterygii</taxon>
        <taxon>Teleostei</taxon>
        <taxon>Ostariophysi</taxon>
        <taxon>Cypriniformes</taxon>
        <taxon>Cyprinidae</taxon>
        <taxon>Cyprininae</taxon>
        <taxon>Carassius</taxon>
    </lineage>
</organism>
<dbReference type="Proteomes" id="UP000515129">
    <property type="component" value="Chromosome 19"/>
</dbReference>
<keyword evidence="2" id="KW-1185">Reference proteome</keyword>
<gene>
    <name evidence="3" type="primary">c19h1orf94</name>
</gene>
<proteinExistence type="predicted"/>
<dbReference type="RefSeq" id="XP_026144646.1">
    <property type="nucleotide sequence ID" value="XM_026288861.1"/>
</dbReference>
<reference evidence="3" key="1">
    <citation type="submission" date="2025-08" db="UniProtKB">
        <authorList>
            <consortium name="RefSeq"/>
        </authorList>
    </citation>
    <scope>IDENTIFICATION</scope>
    <source>
        <strain evidence="3">Wakin</strain>
        <tissue evidence="3">Muscle</tissue>
    </source>
</reference>
<evidence type="ECO:0000313" key="2">
    <source>
        <dbReference type="Proteomes" id="UP000515129"/>
    </source>
</evidence>
<protein>
    <submittedName>
        <fullName evidence="3">Uncharacterized protein c19h1orf94 isoform X1</fullName>
    </submittedName>
</protein>
<dbReference type="CTD" id="137488445"/>
<sequence length="529" mass="58633">MSTSLCDKTSRTKPQRMWDALGPFPRSAWIHPCTPEDSLDRACARVFKRSVLASKGIWPHLPENAHVFAEDGDTQSYRGHCGRLSTQSAGHQKLDKVMIMTQHNMTQTLLQGHVDATSPCFPDDRCRRGHEPDKTIEIISQEEADRDKNEEFLEEIIPKQATGKADIPEGFSDEDFPPLPPLSTLRVDRPPQQVPFSKSDFYKATVLKGKPNIQLDGSKPHRAQKLNKKEHSKVTAKTSQKIEATTAQGFIDRPSSPQTESECREGVMMEDQSSVPRCSHLPLFADFQMADEKIIPKDHTLKESECREGVMMEDQSSVPRCSHLPLFADFQMADEKIIPKDHTLKGGDVELGRSADGAHMAQTRAGSVTGSVQNAAGPLDKAKCHIYHKDATVAKTKATGPGSVPGEMDRIQTWNSSGRCPLQNAQLFTGTGHDTWSLPANCFLWFPAPEVDPLNMVVNPLFSSNVLPPPIFGLNPYYIVGDFSLWLYQHGNYVNFPDNVNPSAAGRQRFTCLGNVPPGFTPADAFTLF</sequence>
<dbReference type="OrthoDB" id="8878304at2759"/>
<name>A0A6P6RGU7_CARAU</name>
<accession>A0A6P6RGU7</accession>